<dbReference type="PROSITE" id="PS51170">
    <property type="entry name" value="CW"/>
    <property type="match status" value="5"/>
</dbReference>
<dbReference type="InterPro" id="IPR018337">
    <property type="entry name" value="Cell_wall/Cho-bd_repeat"/>
</dbReference>
<dbReference type="EMBL" id="JAXHDP010000006">
    <property type="protein sequence ID" value="MDY4346355.1"/>
    <property type="molecule type" value="Genomic_DNA"/>
</dbReference>
<feature type="repeat" description="Cell wall-binding" evidence="2">
    <location>
        <begin position="255"/>
        <end position="274"/>
    </location>
</feature>
<dbReference type="Pfam" id="PF19127">
    <property type="entry name" value="Choline_bind_3"/>
    <property type="match status" value="2"/>
</dbReference>
<feature type="chain" id="PRO_5046315736" evidence="3">
    <location>
        <begin position="28"/>
        <end position="395"/>
    </location>
</feature>
<dbReference type="RefSeq" id="WP_320692761.1">
    <property type="nucleotide sequence ID" value="NZ_JAXHDP010000006.1"/>
</dbReference>
<keyword evidence="3" id="KW-0732">Signal</keyword>
<keyword evidence="1" id="KW-0677">Repeat</keyword>
<feature type="repeat" description="Cell wall-binding" evidence="2">
    <location>
        <begin position="337"/>
        <end position="356"/>
    </location>
</feature>
<feature type="repeat" description="Cell wall-binding" evidence="2">
    <location>
        <begin position="214"/>
        <end position="233"/>
    </location>
</feature>
<dbReference type="Gene3D" id="2.10.270.20">
    <property type="match status" value="2"/>
</dbReference>
<reference evidence="4 5" key="1">
    <citation type="submission" date="2023-11" db="EMBL/GenBank/DDBJ databases">
        <title>Streptococcus wuxiensis sp. nov., Streptococcus jiangnanensis sp. nov., Streptococcus fermentans sp. nov., three novel members of the genus Streptococcus isolated from breast milk.</title>
        <authorList>
            <person name="Zhou Y."/>
            <person name="Yang B."/>
        </authorList>
    </citation>
    <scope>NUCLEOTIDE SEQUENCE [LARGE SCALE GENOMIC DNA]</scope>
    <source>
        <strain evidence="4 5">BJSWXB5TM5</strain>
    </source>
</reference>
<evidence type="ECO:0000256" key="2">
    <source>
        <dbReference type="PROSITE-ProRule" id="PRU00591"/>
    </source>
</evidence>
<organism evidence="4 5">
    <name type="scientific">Streptococcus fermentans</name>
    <dbReference type="NCBI Taxonomy" id="3095082"/>
    <lineage>
        <taxon>Bacteria</taxon>
        <taxon>Bacillati</taxon>
        <taxon>Bacillota</taxon>
        <taxon>Bacilli</taxon>
        <taxon>Lactobacillales</taxon>
        <taxon>Streptococcaceae</taxon>
        <taxon>Streptococcus</taxon>
    </lineage>
</organism>
<dbReference type="SUPFAM" id="SSF69360">
    <property type="entry name" value="Cell wall binding repeat"/>
    <property type="match status" value="2"/>
</dbReference>
<dbReference type="Pfam" id="PF01473">
    <property type="entry name" value="Choline_bind_1"/>
    <property type="match status" value="5"/>
</dbReference>
<evidence type="ECO:0000256" key="1">
    <source>
        <dbReference type="ARBA" id="ARBA00022737"/>
    </source>
</evidence>
<keyword evidence="5" id="KW-1185">Reference proteome</keyword>
<proteinExistence type="predicted"/>
<comment type="caution">
    <text evidence="4">The sequence shown here is derived from an EMBL/GenBank/DDBJ whole genome shotgun (WGS) entry which is preliminary data.</text>
</comment>
<sequence length="395" mass="46360">MKFLKKMMQIALAVFFFGLLATSAVFADDADSEGWQFVQENGRTYYKKGELKETYWRVIDGKYYYFDPLSGEMVVGWQYIPFPSKGSTIGPYPNGIRLEGFPKSEWYYFDKNGVLQEFVGWKALEIKTKDSVGRKYGEKRTNPEDKEEKSFYTNYYFNQNHSLETGWFYDQSNWYYLAKTEINGENYIGGERRAGWINDDSTWYYLDPTTGIMQTGWQYLGNKWYYLRSSGAMATGWYQEGSTWYYLDAENGDMKTGWQYLGNKWYYLRSSGAMATGWYQEGSTWYYLDAENGDMKTGWQYLGNKWYYLRSSGAMATGWYQEGSTWYYLDAENGDMKTGWQYLGNKWYYLRSSGAMVTGWFQANGKWYYAYSSGALAVNTTVGGYYVNYNGEWVQ</sequence>
<accession>A0ABU5FXP3</accession>
<feature type="repeat" description="Cell wall-binding" evidence="2">
    <location>
        <begin position="357"/>
        <end position="376"/>
    </location>
</feature>
<evidence type="ECO:0000313" key="4">
    <source>
        <dbReference type="EMBL" id="MDY4346355.1"/>
    </source>
</evidence>
<dbReference type="Gene3D" id="2.10.270.10">
    <property type="entry name" value="Cholin Binding"/>
    <property type="match status" value="4"/>
</dbReference>
<protein>
    <submittedName>
        <fullName evidence="4">N-acetylmuramoyl-L-alanine amidase family protein</fullName>
    </submittedName>
</protein>
<feature type="repeat" description="Cell wall-binding" evidence="2">
    <location>
        <begin position="296"/>
        <end position="315"/>
    </location>
</feature>
<feature type="signal peptide" evidence="3">
    <location>
        <begin position="1"/>
        <end position="27"/>
    </location>
</feature>
<name>A0ABU5FXP3_9STRE</name>
<evidence type="ECO:0000313" key="5">
    <source>
        <dbReference type="Proteomes" id="UP001280591"/>
    </source>
</evidence>
<evidence type="ECO:0000256" key="3">
    <source>
        <dbReference type="SAM" id="SignalP"/>
    </source>
</evidence>
<dbReference type="Proteomes" id="UP001280591">
    <property type="component" value="Unassembled WGS sequence"/>
</dbReference>
<gene>
    <name evidence="4" type="ORF">SPC81_07080</name>
</gene>